<evidence type="ECO:0000313" key="4">
    <source>
        <dbReference type="Proteomes" id="UP000680038"/>
    </source>
</evidence>
<keyword evidence="1" id="KW-1133">Transmembrane helix</keyword>
<dbReference type="Proteomes" id="UP000680038">
    <property type="component" value="Unassembled WGS sequence"/>
</dbReference>
<reference evidence="3" key="1">
    <citation type="submission" date="2021-04" db="EMBL/GenBank/DDBJ databases">
        <authorList>
            <person name="Rodrigo-Torres L."/>
            <person name="Arahal R. D."/>
            <person name="Lucena T."/>
        </authorList>
    </citation>
    <scope>NUCLEOTIDE SEQUENCE</scope>
    <source>
        <strain evidence="3">CECT 9275</strain>
    </source>
</reference>
<gene>
    <name evidence="3" type="ORF">DYBT9275_01247</name>
</gene>
<accession>A0A916JBP3</accession>
<evidence type="ECO:0008006" key="5">
    <source>
        <dbReference type="Google" id="ProtNLM"/>
    </source>
</evidence>
<keyword evidence="1" id="KW-0812">Transmembrane</keyword>
<feature type="signal peptide" evidence="2">
    <location>
        <begin position="1"/>
        <end position="23"/>
    </location>
</feature>
<comment type="caution">
    <text evidence="3">The sequence shown here is derived from an EMBL/GenBank/DDBJ whole genome shotgun (WGS) entry which is preliminary data.</text>
</comment>
<keyword evidence="1" id="KW-0472">Membrane</keyword>
<keyword evidence="4" id="KW-1185">Reference proteome</keyword>
<feature type="chain" id="PRO_5037479610" description="CcmD family protein" evidence="2">
    <location>
        <begin position="24"/>
        <end position="77"/>
    </location>
</feature>
<protein>
    <recommendedName>
        <fullName evidence="5">CcmD family protein</fullName>
    </recommendedName>
</protein>
<dbReference type="AlphaFoldDB" id="A0A916JBP3"/>
<sequence>MNTLKKISLLCLFLLTTVTNLLAQTAGDQVEMADKLRADGKIWVVVAVVTVVFLGIVINMLRLDSKITKVEKELNIK</sequence>
<dbReference type="EMBL" id="CAJRAF010000001">
    <property type="protein sequence ID" value="CAG4993850.1"/>
    <property type="molecule type" value="Genomic_DNA"/>
</dbReference>
<evidence type="ECO:0000313" key="3">
    <source>
        <dbReference type="EMBL" id="CAG4993850.1"/>
    </source>
</evidence>
<dbReference type="RefSeq" id="WP_215237916.1">
    <property type="nucleotide sequence ID" value="NZ_CAJRAF010000001.1"/>
</dbReference>
<feature type="transmembrane region" description="Helical" evidence="1">
    <location>
        <begin position="42"/>
        <end position="61"/>
    </location>
</feature>
<evidence type="ECO:0000256" key="1">
    <source>
        <dbReference type="SAM" id="Phobius"/>
    </source>
</evidence>
<organism evidence="3 4">
    <name type="scientific">Dyadobacter helix</name>
    <dbReference type="NCBI Taxonomy" id="2822344"/>
    <lineage>
        <taxon>Bacteria</taxon>
        <taxon>Pseudomonadati</taxon>
        <taxon>Bacteroidota</taxon>
        <taxon>Cytophagia</taxon>
        <taxon>Cytophagales</taxon>
        <taxon>Spirosomataceae</taxon>
        <taxon>Dyadobacter</taxon>
    </lineage>
</organism>
<keyword evidence="2" id="KW-0732">Signal</keyword>
<name>A0A916JBP3_9BACT</name>
<dbReference type="Pfam" id="PF20077">
    <property type="entry name" value="CcmD_alt"/>
    <property type="match status" value="1"/>
</dbReference>
<proteinExistence type="predicted"/>
<evidence type="ECO:0000256" key="2">
    <source>
        <dbReference type="SAM" id="SignalP"/>
    </source>
</evidence>